<keyword evidence="1" id="KW-1133">Transmembrane helix</keyword>
<feature type="transmembrane region" description="Helical" evidence="1">
    <location>
        <begin position="373"/>
        <end position="399"/>
    </location>
</feature>
<keyword evidence="1" id="KW-0812">Transmembrane</keyword>
<dbReference type="RefSeq" id="WP_179538456.1">
    <property type="nucleotide sequence ID" value="NZ_JACBYV010000001.1"/>
</dbReference>
<keyword evidence="1" id="KW-0472">Membrane</keyword>
<feature type="transmembrane region" description="Helical" evidence="1">
    <location>
        <begin position="333"/>
        <end position="353"/>
    </location>
</feature>
<evidence type="ECO:0008006" key="4">
    <source>
        <dbReference type="Google" id="ProtNLM"/>
    </source>
</evidence>
<sequence>MLILKNLAERLFFPGFGFFVFVLFIGVTYCIIPFFLFMFFSVDEFFIKLSGLTFFSIIILIVGYFTPLIDGQFSEGARRIVISSSFFNSVVWAFFLVFAAYTFYTAQSIPLYSALLGASADALSQERGDFFKGRTGAESMLLYLSTIFTTVLIPYSLVLMYRDNNRYRHFLFLMSFAFCVSFLQKALFLNIFLPVLVCFAITGRLSLRMFLGCLFGIPLILVAAVFLSLGDASTALVSEGVKLDYYFSSKYLPVGGMDYLFWRIFAVPLFTATDTLLVHSEIFKGEFLMGATSTLLSLISGMDRINIERYVFQHQFGSWNEIANANAVFVSDAYVNFGWVGIFCFSFLIGQVFRWFRLSSDIAFKSLWPVFALTLYSASLIGMLMSNGFLYILFHALFLRIYCAPR</sequence>
<evidence type="ECO:0000313" key="3">
    <source>
        <dbReference type="Proteomes" id="UP000578688"/>
    </source>
</evidence>
<gene>
    <name evidence="2" type="ORF">FHR27_001917</name>
</gene>
<proteinExistence type="predicted"/>
<evidence type="ECO:0000256" key="1">
    <source>
        <dbReference type="SAM" id="Phobius"/>
    </source>
</evidence>
<dbReference type="AlphaFoldDB" id="A0A7Y9XNM3"/>
<feature type="transmembrane region" description="Helical" evidence="1">
    <location>
        <begin position="86"/>
        <end position="104"/>
    </location>
</feature>
<accession>A0A7Y9XNM3</accession>
<feature type="transmembrane region" description="Helical" evidence="1">
    <location>
        <begin position="170"/>
        <end position="203"/>
    </location>
</feature>
<organism evidence="2 3">
    <name type="scientific">Phytopseudomonas flavescens</name>
    <dbReference type="NCBI Taxonomy" id="29435"/>
    <lineage>
        <taxon>Bacteria</taxon>
        <taxon>Pseudomonadati</taxon>
        <taxon>Pseudomonadota</taxon>
        <taxon>Gammaproteobacteria</taxon>
        <taxon>Pseudomonadales</taxon>
        <taxon>Pseudomonadaceae</taxon>
        <taxon>Phytopseudomonas</taxon>
    </lineage>
</organism>
<comment type="caution">
    <text evidence="2">The sequence shown here is derived from an EMBL/GenBank/DDBJ whole genome shotgun (WGS) entry which is preliminary data.</text>
</comment>
<name>A0A7Y9XNM3_9GAMM</name>
<feature type="transmembrane region" description="Helical" evidence="1">
    <location>
        <begin position="140"/>
        <end position="158"/>
    </location>
</feature>
<dbReference type="Proteomes" id="UP000578688">
    <property type="component" value="Unassembled WGS sequence"/>
</dbReference>
<reference evidence="2 3" key="1">
    <citation type="submission" date="2020-07" db="EMBL/GenBank/DDBJ databases">
        <title>Genomic analyses of the natural microbiome of Caenorhabditis elegans.</title>
        <authorList>
            <person name="Samuel B."/>
        </authorList>
    </citation>
    <scope>NUCLEOTIDE SEQUENCE [LARGE SCALE GENOMIC DNA]</scope>
    <source>
        <strain evidence="2 3">BIGb0408</strain>
    </source>
</reference>
<evidence type="ECO:0000313" key="2">
    <source>
        <dbReference type="EMBL" id="NYH73307.1"/>
    </source>
</evidence>
<keyword evidence="3" id="KW-1185">Reference proteome</keyword>
<feature type="transmembrane region" description="Helical" evidence="1">
    <location>
        <begin position="209"/>
        <end position="230"/>
    </location>
</feature>
<feature type="transmembrane region" description="Helical" evidence="1">
    <location>
        <begin position="12"/>
        <end position="39"/>
    </location>
</feature>
<feature type="transmembrane region" description="Helical" evidence="1">
    <location>
        <begin position="45"/>
        <end position="65"/>
    </location>
</feature>
<protein>
    <recommendedName>
        <fullName evidence="4">Oligosaccharide repeat unit polymerase</fullName>
    </recommendedName>
</protein>
<dbReference type="EMBL" id="JACBYV010000001">
    <property type="protein sequence ID" value="NYH73307.1"/>
    <property type="molecule type" value="Genomic_DNA"/>
</dbReference>